<keyword evidence="11" id="KW-0159">Chromosome partition</keyword>
<evidence type="ECO:0000256" key="6">
    <source>
        <dbReference type="ARBA" id="ARBA00022454"/>
    </source>
</evidence>
<keyword evidence="12" id="KW-0995">Kinetochore</keyword>
<evidence type="ECO:0000256" key="15">
    <source>
        <dbReference type="ARBA" id="ARBA00023306"/>
    </source>
</evidence>
<evidence type="ECO:0000313" key="18">
    <source>
        <dbReference type="EMBL" id="KAL1305355.1"/>
    </source>
</evidence>
<comment type="similarity">
    <text evidence="4">Belongs to the DASH complex ASK1 family.</text>
</comment>
<accession>A0ABR3PGT9</accession>
<feature type="compositionally biased region" description="Acidic residues" evidence="17">
    <location>
        <begin position="123"/>
        <end position="139"/>
    </location>
</feature>
<feature type="compositionally biased region" description="Low complexity" evidence="17">
    <location>
        <begin position="263"/>
        <end position="288"/>
    </location>
</feature>
<dbReference type="Pfam" id="PF08655">
    <property type="entry name" value="DASH_Ask1"/>
    <property type="match status" value="1"/>
</dbReference>
<evidence type="ECO:0000256" key="9">
    <source>
        <dbReference type="ARBA" id="ARBA00022701"/>
    </source>
</evidence>
<keyword evidence="7" id="KW-0963">Cytoplasm</keyword>
<evidence type="ECO:0000256" key="3">
    <source>
        <dbReference type="ARBA" id="ARBA00004629"/>
    </source>
</evidence>
<evidence type="ECO:0000256" key="10">
    <source>
        <dbReference type="ARBA" id="ARBA00022776"/>
    </source>
</evidence>
<gene>
    <name evidence="18" type="ORF">AAFC00_002251</name>
</gene>
<feature type="compositionally biased region" description="Polar residues" evidence="17">
    <location>
        <begin position="140"/>
        <end position="151"/>
    </location>
</feature>
<keyword evidence="10" id="KW-0498">Mitosis</keyword>
<dbReference type="InterPro" id="IPR018247">
    <property type="entry name" value="EF_Hand_1_Ca_BS"/>
</dbReference>
<organism evidence="18 19">
    <name type="scientific">Neodothiora populina</name>
    <dbReference type="NCBI Taxonomy" id="2781224"/>
    <lineage>
        <taxon>Eukaryota</taxon>
        <taxon>Fungi</taxon>
        <taxon>Dikarya</taxon>
        <taxon>Ascomycota</taxon>
        <taxon>Pezizomycotina</taxon>
        <taxon>Dothideomycetes</taxon>
        <taxon>Dothideomycetidae</taxon>
        <taxon>Dothideales</taxon>
        <taxon>Dothioraceae</taxon>
        <taxon>Neodothiora</taxon>
    </lineage>
</organism>
<feature type="compositionally biased region" description="Acidic residues" evidence="17">
    <location>
        <begin position="405"/>
        <end position="414"/>
    </location>
</feature>
<dbReference type="EMBL" id="JBFMKM010000007">
    <property type="protein sequence ID" value="KAL1305355.1"/>
    <property type="molecule type" value="Genomic_DNA"/>
</dbReference>
<feature type="compositionally biased region" description="Low complexity" evidence="17">
    <location>
        <begin position="94"/>
        <end position="109"/>
    </location>
</feature>
<dbReference type="Proteomes" id="UP001562354">
    <property type="component" value="Unassembled WGS sequence"/>
</dbReference>
<keyword evidence="16" id="KW-0137">Centromere</keyword>
<name>A0ABR3PGT9_9PEZI</name>
<keyword evidence="19" id="KW-1185">Reference proteome</keyword>
<comment type="subcellular location">
    <subcellularLocation>
        <location evidence="3">Chromosome</location>
        <location evidence="3">Centromere</location>
        <location evidence="3">Kinetochore</location>
    </subcellularLocation>
    <subcellularLocation>
        <location evidence="2">Cytoplasm</location>
        <location evidence="2">Cytoskeleton</location>
        <location evidence="2">Spindle</location>
    </subcellularLocation>
    <subcellularLocation>
        <location evidence="1">Nucleus</location>
    </subcellularLocation>
</comment>
<evidence type="ECO:0000313" key="19">
    <source>
        <dbReference type="Proteomes" id="UP001562354"/>
    </source>
</evidence>
<evidence type="ECO:0000256" key="8">
    <source>
        <dbReference type="ARBA" id="ARBA00022618"/>
    </source>
</evidence>
<keyword evidence="15" id="KW-0131">Cell cycle</keyword>
<feature type="region of interest" description="Disordered" evidence="17">
    <location>
        <begin position="90"/>
        <end position="227"/>
    </location>
</feature>
<feature type="compositionally biased region" description="Polar residues" evidence="17">
    <location>
        <begin position="168"/>
        <end position="184"/>
    </location>
</feature>
<dbReference type="GeneID" id="95975953"/>
<evidence type="ECO:0000256" key="14">
    <source>
        <dbReference type="ARBA" id="ARBA00023242"/>
    </source>
</evidence>
<evidence type="ECO:0000256" key="12">
    <source>
        <dbReference type="ARBA" id="ARBA00022838"/>
    </source>
</evidence>
<evidence type="ECO:0000256" key="7">
    <source>
        <dbReference type="ARBA" id="ARBA00022490"/>
    </source>
</evidence>
<protein>
    <recommendedName>
        <fullName evidence="5">DASH complex subunit ASK1</fullName>
    </recommendedName>
</protein>
<evidence type="ECO:0000256" key="4">
    <source>
        <dbReference type="ARBA" id="ARBA00010731"/>
    </source>
</evidence>
<keyword evidence="6" id="KW-0158">Chromosome</keyword>
<evidence type="ECO:0000256" key="1">
    <source>
        <dbReference type="ARBA" id="ARBA00004123"/>
    </source>
</evidence>
<keyword evidence="9" id="KW-0493">Microtubule</keyword>
<comment type="caution">
    <text evidence="18">The sequence shown here is derived from an EMBL/GenBank/DDBJ whole genome shotgun (WGS) entry which is preliminary data.</text>
</comment>
<feature type="region of interest" description="Disordered" evidence="17">
    <location>
        <begin position="402"/>
        <end position="432"/>
    </location>
</feature>
<dbReference type="RefSeq" id="XP_069201628.1">
    <property type="nucleotide sequence ID" value="XM_069341544.1"/>
</dbReference>
<evidence type="ECO:0000256" key="13">
    <source>
        <dbReference type="ARBA" id="ARBA00023212"/>
    </source>
</evidence>
<dbReference type="PANTHER" id="PTHR28200:SF1">
    <property type="entry name" value="DASH COMPLEX SUBUNIT ASK1"/>
    <property type="match status" value="1"/>
</dbReference>
<evidence type="ECO:0000256" key="16">
    <source>
        <dbReference type="ARBA" id="ARBA00023328"/>
    </source>
</evidence>
<dbReference type="InterPro" id="IPR013964">
    <property type="entry name" value="DASH_Ask1"/>
</dbReference>
<keyword evidence="8" id="KW-0132">Cell division</keyword>
<feature type="region of interest" description="Disordered" evidence="17">
    <location>
        <begin position="255"/>
        <end position="321"/>
    </location>
</feature>
<dbReference type="PANTHER" id="PTHR28200">
    <property type="entry name" value="DASH COMPLEX SUBUNIT ASK1"/>
    <property type="match status" value="1"/>
</dbReference>
<sequence length="432" mass="47786">MSRLSQAPNRNLSLTEELERLEQSITLTLQEIDSNFSKAHRIVTGSILPVVEQYAQHSQDAWEGTKFWKQFFEASANVALSGYEEAALDEDVTQTETTTTHDSTFQTPTTHEDDDHDGTITGEEYDDQLEEEDYEEETSIIDSPSNATGVHSTPRLAGSAGKGRSREITSPSPARGSAFNQSYTRGLASPGDDVGTPVRNPMDLTSSSPFEPPSAFQPATAQRQNPDPIMHHRILDRNYRVQATPLTSRRKHANYAAAEQAETPGTTNQTQPTRTTSFMPDSSPMSSPEIPAPQLRSELFSPEKKSKSRLTPRTPGVSVQTPAKDITTSIGRSLFTDHQNNTKNATSRTLWDFDSDDDDDDLGASPPKTMQFHIPQSRLLQTPAREASKLIIDDLLATAGADRTDEIEGPDYDVPEMSPSVVRRKWDDDDTF</sequence>
<reference evidence="18 19" key="1">
    <citation type="submission" date="2024-07" db="EMBL/GenBank/DDBJ databases">
        <title>Draft sequence of the Neodothiora populina.</title>
        <authorList>
            <person name="Drown D.D."/>
            <person name="Schuette U.S."/>
            <person name="Buechlein A.B."/>
            <person name="Rusch D.R."/>
            <person name="Winton L.W."/>
            <person name="Adams G.A."/>
        </authorList>
    </citation>
    <scope>NUCLEOTIDE SEQUENCE [LARGE SCALE GENOMIC DNA]</scope>
    <source>
        <strain evidence="18 19">CPC 39397</strain>
    </source>
</reference>
<dbReference type="PROSITE" id="PS00018">
    <property type="entry name" value="EF_HAND_1"/>
    <property type="match status" value="1"/>
</dbReference>
<evidence type="ECO:0000256" key="17">
    <source>
        <dbReference type="SAM" id="MobiDB-lite"/>
    </source>
</evidence>
<evidence type="ECO:0000256" key="2">
    <source>
        <dbReference type="ARBA" id="ARBA00004186"/>
    </source>
</evidence>
<evidence type="ECO:0000256" key="5">
    <source>
        <dbReference type="ARBA" id="ARBA00014520"/>
    </source>
</evidence>
<proteinExistence type="inferred from homology"/>
<evidence type="ECO:0000256" key="11">
    <source>
        <dbReference type="ARBA" id="ARBA00022829"/>
    </source>
</evidence>
<keyword evidence="14" id="KW-0539">Nucleus</keyword>
<keyword evidence="13" id="KW-0206">Cytoskeleton</keyword>